<organism evidence="2 3">
    <name type="scientific">Pseudonocardia parietis</name>
    <dbReference type="NCBI Taxonomy" id="570936"/>
    <lineage>
        <taxon>Bacteria</taxon>
        <taxon>Bacillati</taxon>
        <taxon>Actinomycetota</taxon>
        <taxon>Actinomycetes</taxon>
        <taxon>Pseudonocardiales</taxon>
        <taxon>Pseudonocardiaceae</taxon>
        <taxon>Pseudonocardia</taxon>
    </lineage>
</organism>
<keyword evidence="3" id="KW-1185">Reference proteome</keyword>
<proteinExistence type="predicted"/>
<comment type="caution">
    <text evidence="2">The sequence shown here is derived from an EMBL/GenBank/DDBJ whole genome shotgun (WGS) entry which is preliminary data.</text>
</comment>
<feature type="compositionally biased region" description="Basic and acidic residues" evidence="1">
    <location>
        <begin position="41"/>
        <end position="51"/>
    </location>
</feature>
<feature type="compositionally biased region" description="Basic and acidic residues" evidence="1">
    <location>
        <begin position="17"/>
        <end position="31"/>
    </location>
</feature>
<evidence type="ECO:0000313" key="2">
    <source>
        <dbReference type="EMBL" id="MBP2368195.1"/>
    </source>
</evidence>
<feature type="region of interest" description="Disordered" evidence="1">
    <location>
        <begin position="1"/>
        <end position="105"/>
    </location>
</feature>
<accession>A0ABS4VW78</accession>
<dbReference type="PANTHER" id="PTHR36221:SF1">
    <property type="entry name" value="DUF742 DOMAIN-CONTAINING PROTEIN"/>
    <property type="match status" value="1"/>
</dbReference>
<dbReference type="EMBL" id="JAGINU010000001">
    <property type="protein sequence ID" value="MBP2368195.1"/>
    <property type="molecule type" value="Genomic_DNA"/>
</dbReference>
<dbReference type="RefSeq" id="WP_210028602.1">
    <property type="nucleotide sequence ID" value="NZ_JAGINU010000001.1"/>
</dbReference>
<feature type="compositionally biased region" description="Basic residues" evidence="1">
    <location>
        <begin position="78"/>
        <end position="87"/>
    </location>
</feature>
<sequence length="234" mass="24368">MARSEIGRTGARFGEPTPRHAPDPEHPHGPPDDAAPGPGRAADERPADQRPTDQPLAGEPPAGEDLVGVTGARFGGHSAKRTRRSRRERAAEPAARDTDPDTWDATRATAPLPAIVDDPAPGLAASTPVRPYVLTGGRTRVRTELRLETLVSARPVRGAAPVDTAEKAAVLGICSRPRSVSEVAALVGVPLGVARVLIDDLATEGRVAVHGVSSAEDGPGPALLERVLSGLRRL</sequence>
<reference evidence="2 3" key="1">
    <citation type="submission" date="2021-03" db="EMBL/GenBank/DDBJ databases">
        <title>Sequencing the genomes of 1000 actinobacteria strains.</title>
        <authorList>
            <person name="Klenk H.-P."/>
        </authorList>
    </citation>
    <scope>NUCLEOTIDE SEQUENCE [LARGE SCALE GENOMIC DNA]</scope>
    <source>
        <strain evidence="2 3">DSM 45256</strain>
    </source>
</reference>
<dbReference type="Pfam" id="PF05331">
    <property type="entry name" value="DUF742"/>
    <property type="match status" value="1"/>
</dbReference>
<protein>
    <recommendedName>
        <fullName evidence="4">DUF742 domain-containing protein</fullName>
    </recommendedName>
</protein>
<evidence type="ECO:0000313" key="3">
    <source>
        <dbReference type="Proteomes" id="UP001519295"/>
    </source>
</evidence>
<feature type="compositionally biased region" description="Basic and acidic residues" evidence="1">
    <location>
        <begin position="88"/>
        <end position="99"/>
    </location>
</feature>
<evidence type="ECO:0000256" key="1">
    <source>
        <dbReference type="SAM" id="MobiDB-lite"/>
    </source>
</evidence>
<name>A0ABS4VW78_9PSEU</name>
<dbReference type="PANTHER" id="PTHR36221">
    <property type="entry name" value="DUF742 DOMAIN-CONTAINING PROTEIN"/>
    <property type="match status" value="1"/>
</dbReference>
<gene>
    <name evidence="2" type="ORF">JOF36_003891</name>
</gene>
<dbReference type="InterPro" id="IPR007995">
    <property type="entry name" value="DUF742"/>
</dbReference>
<evidence type="ECO:0008006" key="4">
    <source>
        <dbReference type="Google" id="ProtNLM"/>
    </source>
</evidence>
<dbReference type="Proteomes" id="UP001519295">
    <property type="component" value="Unassembled WGS sequence"/>
</dbReference>